<proteinExistence type="predicted"/>
<evidence type="ECO:0000256" key="1">
    <source>
        <dbReference type="SAM" id="Phobius"/>
    </source>
</evidence>
<dbReference type="Proteomes" id="UP001497527">
    <property type="component" value="Unassembled WGS sequence"/>
</dbReference>
<organism evidence="3 4">
    <name type="scientific">Tenacibaculum polynesiense</name>
    <dbReference type="NCBI Taxonomy" id="3137857"/>
    <lineage>
        <taxon>Bacteria</taxon>
        <taxon>Pseudomonadati</taxon>
        <taxon>Bacteroidota</taxon>
        <taxon>Flavobacteriia</taxon>
        <taxon>Flavobacteriales</taxon>
        <taxon>Flavobacteriaceae</taxon>
        <taxon>Tenacibaculum</taxon>
    </lineage>
</organism>
<evidence type="ECO:0000313" key="4">
    <source>
        <dbReference type="Proteomes" id="UP001497527"/>
    </source>
</evidence>
<feature type="transmembrane region" description="Helical" evidence="1">
    <location>
        <begin position="20"/>
        <end position="37"/>
    </location>
</feature>
<feature type="transmembrane region" description="Helical" evidence="1">
    <location>
        <begin position="79"/>
        <end position="103"/>
    </location>
</feature>
<dbReference type="InterPro" id="IPR050640">
    <property type="entry name" value="Bact_2-comp_sensor_kinase"/>
</dbReference>
<accession>A0ABP1EXJ1</accession>
<feature type="domain" description="Signal transduction histidine kinase internal region" evidence="2">
    <location>
        <begin position="165"/>
        <end position="243"/>
    </location>
</feature>
<dbReference type="InterPro" id="IPR010559">
    <property type="entry name" value="Sig_transdc_His_kin_internal"/>
</dbReference>
<keyword evidence="4" id="KW-1185">Reference proteome</keyword>
<keyword evidence="1" id="KW-0812">Transmembrane</keyword>
<name>A0ABP1EXJ1_9FLAO</name>
<dbReference type="EMBL" id="CAXJIO010000012">
    <property type="protein sequence ID" value="CAL2103083.1"/>
    <property type="molecule type" value="Genomic_DNA"/>
</dbReference>
<dbReference type="Pfam" id="PF06580">
    <property type="entry name" value="His_kinase"/>
    <property type="match status" value="1"/>
</dbReference>
<feature type="transmembrane region" description="Helical" evidence="1">
    <location>
        <begin position="128"/>
        <end position="148"/>
    </location>
</feature>
<dbReference type="PANTHER" id="PTHR34220">
    <property type="entry name" value="SENSOR HISTIDINE KINASE YPDA"/>
    <property type="match status" value="1"/>
</dbReference>
<sequence>MKKIRNILFFKQDKKVVFKIVFWGIMLLYYISSRWPLEKDKVFLFEKMFLLVVVQILLTYGVVRWVIPKVVSKKHKLSSILGFVFLVYLCYILYTAMRCYYLLPKYPEVFRFRPPLIFQERITNGFSFLNNIPSLVFPTVILIIINYYRQQKEIISLKEQKRSSQLEALKNQLNPHFLFNTLNSLYALSLKKSDKSPEVIERLSDILDYILYKCKDNYVSIQGEITLLENYIALEQIRYGKRLHITFNHAVEKDVKIAPLLLLTLTENAFKHGVEEEINKAIIKINLTTIEKEICFTIENSIPTIVSDVGQNDARESIGLENIKKQLNLLYPSQDYTFNFIESNNVFKVTLKLQSK</sequence>
<keyword evidence="1" id="KW-0472">Membrane</keyword>
<feature type="transmembrane region" description="Helical" evidence="1">
    <location>
        <begin position="49"/>
        <end position="67"/>
    </location>
</feature>
<comment type="caution">
    <text evidence="3">The sequence shown here is derived from an EMBL/GenBank/DDBJ whole genome shotgun (WGS) entry which is preliminary data.</text>
</comment>
<gene>
    <name evidence="3" type="ORF">T190423A01A_30197</name>
</gene>
<reference evidence="3 4" key="1">
    <citation type="submission" date="2024-05" db="EMBL/GenBank/DDBJ databases">
        <authorList>
            <person name="Duchaud E."/>
        </authorList>
    </citation>
    <scope>NUCLEOTIDE SEQUENCE [LARGE SCALE GENOMIC DNA]</scope>
    <source>
        <strain evidence="3">Ena-SAMPLE-TAB-13-05-2024-13:56:06:370-140308</strain>
    </source>
</reference>
<keyword evidence="1" id="KW-1133">Transmembrane helix</keyword>
<protein>
    <submittedName>
        <fullName evidence="3">His_kinase domain-containing protein</fullName>
    </submittedName>
</protein>
<dbReference type="RefSeq" id="WP_348717054.1">
    <property type="nucleotide sequence ID" value="NZ_CAXJIO010000012.1"/>
</dbReference>
<evidence type="ECO:0000313" key="3">
    <source>
        <dbReference type="EMBL" id="CAL2103083.1"/>
    </source>
</evidence>
<dbReference type="PANTHER" id="PTHR34220:SF7">
    <property type="entry name" value="SENSOR HISTIDINE KINASE YPDA"/>
    <property type="match status" value="1"/>
</dbReference>
<evidence type="ECO:0000259" key="2">
    <source>
        <dbReference type="Pfam" id="PF06580"/>
    </source>
</evidence>